<name>A0A0R3N6B4_9BRAD</name>
<protein>
    <submittedName>
        <fullName evidence="5">LuxR family transcriptional regulator</fullName>
    </submittedName>
</protein>
<reference evidence="5 6" key="1">
    <citation type="submission" date="2014-03" db="EMBL/GenBank/DDBJ databases">
        <title>Bradyrhizobium valentinum sp. nov., isolated from effective nodules of Lupinus mariae-josephae, a lupine endemic of basic-lime soils in Eastern Spain.</title>
        <authorList>
            <person name="Duran D."/>
            <person name="Rey L."/>
            <person name="Navarro A."/>
            <person name="Busquets A."/>
            <person name="Imperial J."/>
            <person name="Ruiz-Argueso T."/>
        </authorList>
    </citation>
    <scope>NUCLEOTIDE SEQUENCE [LARGE SCALE GENOMIC DNA]</scope>
    <source>
        <strain evidence="5 6">CCBAU 23086</strain>
    </source>
</reference>
<organism evidence="5 6">
    <name type="scientific">Bradyrhizobium lablabi</name>
    <dbReference type="NCBI Taxonomy" id="722472"/>
    <lineage>
        <taxon>Bacteria</taxon>
        <taxon>Pseudomonadati</taxon>
        <taxon>Pseudomonadota</taxon>
        <taxon>Alphaproteobacteria</taxon>
        <taxon>Hyphomicrobiales</taxon>
        <taxon>Nitrobacteraceae</taxon>
        <taxon>Bradyrhizobium</taxon>
    </lineage>
</organism>
<evidence type="ECO:0000256" key="2">
    <source>
        <dbReference type="ARBA" id="ARBA00023125"/>
    </source>
</evidence>
<comment type="caution">
    <text evidence="5">The sequence shown here is derived from an EMBL/GenBank/DDBJ whole genome shotgun (WGS) entry which is preliminary data.</text>
</comment>
<dbReference type="Gene3D" id="1.10.10.10">
    <property type="entry name" value="Winged helix-like DNA-binding domain superfamily/Winged helix DNA-binding domain"/>
    <property type="match status" value="1"/>
</dbReference>
<dbReference type="PRINTS" id="PR00038">
    <property type="entry name" value="HTHLUXR"/>
</dbReference>
<dbReference type="SMART" id="SM00421">
    <property type="entry name" value="HTH_LUXR"/>
    <property type="match status" value="1"/>
</dbReference>
<dbReference type="CDD" id="cd06170">
    <property type="entry name" value="LuxR_C_like"/>
    <property type="match status" value="1"/>
</dbReference>
<dbReference type="AlphaFoldDB" id="A0A0R3N6B4"/>
<dbReference type="GO" id="GO:0003677">
    <property type="term" value="F:DNA binding"/>
    <property type="evidence" value="ECO:0007669"/>
    <property type="project" value="UniProtKB-KW"/>
</dbReference>
<keyword evidence="3" id="KW-0804">Transcription</keyword>
<evidence type="ECO:0000256" key="3">
    <source>
        <dbReference type="ARBA" id="ARBA00023163"/>
    </source>
</evidence>
<dbReference type="InterPro" id="IPR016032">
    <property type="entry name" value="Sig_transdc_resp-reg_C-effctor"/>
</dbReference>
<proteinExistence type="predicted"/>
<evidence type="ECO:0000259" key="4">
    <source>
        <dbReference type="PROSITE" id="PS50043"/>
    </source>
</evidence>
<keyword evidence="1" id="KW-0805">Transcription regulation</keyword>
<dbReference type="InterPro" id="IPR000792">
    <property type="entry name" value="Tscrpt_reg_LuxR_C"/>
</dbReference>
<evidence type="ECO:0000313" key="5">
    <source>
        <dbReference type="EMBL" id="KRR28007.1"/>
    </source>
</evidence>
<dbReference type="PROSITE" id="PS50043">
    <property type="entry name" value="HTH_LUXR_2"/>
    <property type="match status" value="1"/>
</dbReference>
<dbReference type="InterPro" id="IPR036388">
    <property type="entry name" value="WH-like_DNA-bd_sf"/>
</dbReference>
<evidence type="ECO:0000256" key="1">
    <source>
        <dbReference type="ARBA" id="ARBA00023015"/>
    </source>
</evidence>
<dbReference type="GO" id="GO:0006355">
    <property type="term" value="P:regulation of DNA-templated transcription"/>
    <property type="evidence" value="ECO:0007669"/>
    <property type="project" value="InterPro"/>
</dbReference>
<accession>A0A0R3N6B4</accession>
<dbReference type="SUPFAM" id="SSF46894">
    <property type="entry name" value="C-terminal effector domain of the bipartite response regulators"/>
    <property type="match status" value="1"/>
</dbReference>
<keyword evidence="2" id="KW-0238">DNA-binding</keyword>
<sequence length="259" mass="28910">MVGPGQIDEADPASDLSEADFQAWTRTLRELPQRGRLTEADVLAWVEGPLRHFFPFEKFIGLYGTLSGGRVRILWFLSSGHDPEFLAGLEDSFDLKMRGCFEWWVSNRKPFIVDMTGPVDEAGVRRFITRRSLEEIERFSLGAIAAHGIIDPFMLAGTYFSFSGVPGAQPRRTLTALELIAPVLHMLYLHTKQATKSAVDLTLLTDRQRALVDLARNGLSDKEIASQLAISDHTVGNHFRAIYAKLGIGKRSQLIALLK</sequence>
<dbReference type="PANTHER" id="PTHR44688">
    <property type="entry name" value="DNA-BINDING TRANSCRIPTIONAL ACTIVATOR DEVR_DOSR"/>
    <property type="match status" value="1"/>
</dbReference>
<feature type="domain" description="HTH luxR-type" evidence="4">
    <location>
        <begin position="197"/>
        <end position="259"/>
    </location>
</feature>
<dbReference type="Proteomes" id="UP000051660">
    <property type="component" value="Unassembled WGS sequence"/>
</dbReference>
<dbReference type="EMBL" id="LLYB01000034">
    <property type="protein sequence ID" value="KRR28007.1"/>
    <property type="molecule type" value="Genomic_DNA"/>
</dbReference>
<dbReference type="PANTHER" id="PTHR44688:SF16">
    <property type="entry name" value="DNA-BINDING TRANSCRIPTIONAL ACTIVATOR DEVR_DOSR"/>
    <property type="match status" value="1"/>
</dbReference>
<dbReference type="Pfam" id="PF00196">
    <property type="entry name" value="GerE"/>
    <property type="match status" value="1"/>
</dbReference>
<evidence type="ECO:0000313" key="6">
    <source>
        <dbReference type="Proteomes" id="UP000051660"/>
    </source>
</evidence>
<gene>
    <name evidence="5" type="ORF">CQ14_07950</name>
</gene>